<evidence type="ECO:0000313" key="2">
    <source>
        <dbReference type="EMBL" id="RST97055.1"/>
    </source>
</evidence>
<dbReference type="AlphaFoldDB" id="A0A429ZTJ0"/>
<keyword evidence="3" id="KW-1185">Reference proteome</keyword>
<comment type="caution">
    <text evidence="2">The sequence shown here is derived from an EMBL/GenBank/DDBJ whole genome shotgun (WGS) entry which is preliminary data.</text>
</comment>
<dbReference type="InterPro" id="IPR052912">
    <property type="entry name" value="UPF0111_domain"/>
</dbReference>
<dbReference type="Proteomes" id="UP000287239">
    <property type="component" value="Unassembled WGS sequence"/>
</dbReference>
<evidence type="ECO:0000313" key="3">
    <source>
        <dbReference type="Proteomes" id="UP000287239"/>
    </source>
</evidence>
<dbReference type="Gene3D" id="1.20.58.220">
    <property type="entry name" value="Phosphate transport system protein phou homolog 2, domain 2"/>
    <property type="match status" value="1"/>
</dbReference>
<dbReference type="OrthoDB" id="9797568at2"/>
<dbReference type="GeneID" id="98567475"/>
<organism evidence="2 3">
    <name type="scientific">Vagococcus salmoninarum</name>
    <dbReference type="NCBI Taxonomy" id="2739"/>
    <lineage>
        <taxon>Bacteria</taxon>
        <taxon>Bacillati</taxon>
        <taxon>Bacillota</taxon>
        <taxon>Bacilli</taxon>
        <taxon>Lactobacillales</taxon>
        <taxon>Enterococcaceae</taxon>
        <taxon>Vagococcus</taxon>
    </lineage>
</organism>
<comment type="similarity">
    <text evidence="1">Belongs to the UPF0111 family.</text>
</comment>
<name>A0A429ZTJ0_9ENTE</name>
<dbReference type="Pfam" id="PF01865">
    <property type="entry name" value="PhoU_div"/>
    <property type="match status" value="1"/>
</dbReference>
<dbReference type="EMBL" id="NGJU01000004">
    <property type="protein sequence ID" value="RST97055.1"/>
    <property type="molecule type" value="Genomic_DNA"/>
</dbReference>
<proteinExistence type="inferred from homology"/>
<evidence type="ECO:0000256" key="1">
    <source>
        <dbReference type="ARBA" id="ARBA00008591"/>
    </source>
</evidence>
<accession>A0A429ZTJ0</accession>
<dbReference type="PANTHER" id="PTHR37298">
    <property type="entry name" value="UPF0111 PROTEIN YKAA"/>
    <property type="match status" value="1"/>
</dbReference>
<dbReference type="InterPro" id="IPR018445">
    <property type="entry name" value="Put_Phosphate_transp_reg"/>
</dbReference>
<dbReference type="RefSeq" id="WP_126778653.1">
    <property type="nucleotide sequence ID" value="NZ_JBQDMR010000030.1"/>
</dbReference>
<reference evidence="2 3" key="1">
    <citation type="submission" date="2017-05" db="EMBL/GenBank/DDBJ databases">
        <title>Vagococcus spp. assemblies.</title>
        <authorList>
            <person name="Gulvik C.A."/>
        </authorList>
    </citation>
    <scope>NUCLEOTIDE SEQUENCE [LARGE SCALE GENOMIC DNA]</scope>
    <source>
        <strain evidence="2 3">NCFB 2777</strain>
    </source>
</reference>
<gene>
    <name evidence="2" type="ORF">CBF35_03770</name>
</gene>
<sequence>MARKKKGFDYFAALVALADKTAEAGQELLKIVEDYHLEQVVAEGQIIHRLENEGDEIVHEIMLELDRSFITPIDREDIMLITEQIDDVLDGINAITYQFDNFLISEMRPKTTEIVSCIVEATTGLAVVTQEFSKFKHSKKLKEMIIHVNTVEGRGNVLYNTLVKELFSKEKDVLEVIKWKELYRRFEEVIDMSEKAVNVLAGLVIKNN</sequence>
<dbReference type="PANTHER" id="PTHR37298:SF1">
    <property type="entry name" value="UPF0111 PROTEIN YKAA"/>
    <property type="match status" value="1"/>
</dbReference>
<dbReference type="InterPro" id="IPR038078">
    <property type="entry name" value="PhoU-like_sf"/>
</dbReference>
<protein>
    <submittedName>
        <fullName evidence="2">Phosphate transport regulator</fullName>
    </submittedName>
</protein>